<reference evidence="2" key="2">
    <citation type="submission" date="2023-05" db="EMBL/GenBank/DDBJ databases">
        <authorList>
            <consortium name="Lawrence Berkeley National Laboratory"/>
            <person name="Steindorff A."/>
            <person name="Hensen N."/>
            <person name="Bonometti L."/>
            <person name="Westerberg I."/>
            <person name="Brannstrom I.O."/>
            <person name="Guillou S."/>
            <person name="Cros-Aarteil S."/>
            <person name="Calhoun S."/>
            <person name="Haridas S."/>
            <person name="Kuo A."/>
            <person name="Mondo S."/>
            <person name="Pangilinan J."/>
            <person name="Riley R."/>
            <person name="Labutti K."/>
            <person name="Andreopoulos B."/>
            <person name="Lipzen A."/>
            <person name="Chen C."/>
            <person name="Yanf M."/>
            <person name="Daum C."/>
            <person name="Ng V."/>
            <person name="Clum A."/>
            <person name="Ohm R."/>
            <person name="Martin F."/>
            <person name="Silar P."/>
            <person name="Natvig D."/>
            <person name="Lalanne C."/>
            <person name="Gautier V."/>
            <person name="Ament-Velasquez S.L."/>
            <person name="Kruys A."/>
            <person name="Hutchinson M.I."/>
            <person name="Powell A.J."/>
            <person name="Barry K."/>
            <person name="Miller A.N."/>
            <person name="Grigoriev I.V."/>
            <person name="Debuchy R."/>
            <person name="Gladieux P."/>
            <person name="Thoren M.H."/>
            <person name="Johannesson H."/>
        </authorList>
    </citation>
    <scope>NUCLEOTIDE SEQUENCE</scope>
    <source>
        <strain evidence="2">CBS 141.50</strain>
    </source>
</reference>
<protein>
    <submittedName>
        <fullName evidence="2">Uncharacterized protein</fullName>
    </submittedName>
</protein>
<evidence type="ECO:0000313" key="2">
    <source>
        <dbReference type="EMBL" id="KAK4139658.1"/>
    </source>
</evidence>
<dbReference type="GeneID" id="87818843"/>
<feature type="signal peptide" evidence="1">
    <location>
        <begin position="1"/>
        <end position="17"/>
    </location>
</feature>
<evidence type="ECO:0000256" key="1">
    <source>
        <dbReference type="SAM" id="SignalP"/>
    </source>
</evidence>
<dbReference type="EMBL" id="MU853654">
    <property type="protein sequence ID" value="KAK4139658.1"/>
    <property type="molecule type" value="Genomic_DNA"/>
</dbReference>
<reference evidence="2" key="1">
    <citation type="journal article" date="2023" name="Mol. Phylogenet. Evol.">
        <title>Genome-scale phylogeny and comparative genomics of the fungal order Sordariales.</title>
        <authorList>
            <person name="Hensen N."/>
            <person name="Bonometti L."/>
            <person name="Westerberg I."/>
            <person name="Brannstrom I.O."/>
            <person name="Guillou S."/>
            <person name="Cros-Aarteil S."/>
            <person name="Calhoun S."/>
            <person name="Haridas S."/>
            <person name="Kuo A."/>
            <person name="Mondo S."/>
            <person name="Pangilinan J."/>
            <person name="Riley R."/>
            <person name="LaButti K."/>
            <person name="Andreopoulos B."/>
            <person name="Lipzen A."/>
            <person name="Chen C."/>
            <person name="Yan M."/>
            <person name="Daum C."/>
            <person name="Ng V."/>
            <person name="Clum A."/>
            <person name="Steindorff A."/>
            <person name="Ohm R.A."/>
            <person name="Martin F."/>
            <person name="Silar P."/>
            <person name="Natvig D.O."/>
            <person name="Lalanne C."/>
            <person name="Gautier V."/>
            <person name="Ament-Velasquez S.L."/>
            <person name="Kruys A."/>
            <person name="Hutchinson M.I."/>
            <person name="Powell A.J."/>
            <person name="Barry K."/>
            <person name="Miller A.N."/>
            <person name="Grigoriev I.V."/>
            <person name="Debuchy R."/>
            <person name="Gladieux P."/>
            <person name="Hiltunen Thoren M."/>
            <person name="Johannesson H."/>
        </authorList>
    </citation>
    <scope>NUCLEOTIDE SEQUENCE</scope>
    <source>
        <strain evidence="2">CBS 141.50</strain>
    </source>
</reference>
<evidence type="ECO:0000313" key="3">
    <source>
        <dbReference type="Proteomes" id="UP001302676"/>
    </source>
</evidence>
<organism evidence="2 3">
    <name type="scientific">Dichotomopilus funicola</name>
    <dbReference type="NCBI Taxonomy" id="1934379"/>
    <lineage>
        <taxon>Eukaryota</taxon>
        <taxon>Fungi</taxon>
        <taxon>Dikarya</taxon>
        <taxon>Ascomycota</taxon>
        <taxon>Pezizomycotina</taxon>
        <taxon>Sordariomycetes</taxon>
        <taxon>Sordariomycetidae</taxon>
        <taxon>Sordariales</taxon>
        <taxon>Chaetomiaceae</taxon>
        <taxon>Dichotomopilus</taxon>
    </lineage>
</organism>
<keyword evidence="1" id="KW-0732">Signal</keyword>
<sequence length="206" mass="21611">MLALTPLLWAFLPLTIASTLPTINTTALTPWQLTALSTSSPPGMPAVHPYSHLFFTISDPNTITLGTTHFGDAGFPPSAVNCSVWWMSFGDDPRDTGVENACDAMLPGVRGKWTFTVVEGRDPTRGVTTDVGLRIGLEEAVSLETGGVVSVRFEGEVVLSVGEEMAGTCGGSGVCSWGLKGELVPVLVQQRLVGVECVAACDVGSE</sequence>
<dbReference type="Proteomes" id="UP001302676">
    <property type="component" value="Unassembled WGS sequence"/>
</dbReference>
<gene>
    <name evidence="2" type="ORF">C8A04DRAFT_32835</name>
</gene>
<dbReference type="RefSeq" id="XP_062633029.1">
    <property type="nucleotide sequence ID" value="XM_062782230.1"/>
</dbReference>
<accession>A0AAN6ZJ21</accession>
<comment type="caution">
    <text evidence="2">The sequence shown here is derived from an EMBL/GenBank/DDBJ whole genome shotgun (WGS) entry which is preliminary data.</text>
</comment>
<dbReference type="AlphaFoldDB" id="A0AAN6ZJ21"/>
<keyword evidence="3" id="KW-1185">Reference proteome</keyword>
<name>A0AAN6ZJ21_9PEZI</name>
<proteinExistence type="predicted"/>
<feature type="chain" id="PRO_5042859902" evidence="1">
    <location>
        <begin position="18"/>
        <end position="206"/>
    </location>
</feature>